<protein>
    <submittedName>
        <fullName evidence="3">Short-chain dehydrogenase reductase 3b</fullName>
    </submittedName>
</protein>
<dbReference type="Gene3D" id="3.40.50.720">
    <property type="entry name" value="NAD(P)-binding Rossmann-like Domain"/>
    <property type="match status" value="1"/>
</dbReference>
<name>A0AAE1WPE1_9LAMI</name>
<comment type="similarity">
    <text evidence="1">Belongs to the short-chain dehydrogenases/reductases (SDR) family.</text>
</comment>
<accession>A0AAE1WPE1</accession>
<dbReference type="AlphaFoldDB" id="A0AAE1WPE1"/>
<organism evidence="3 4">
    <name type="scientific">Sesamum angolense</name>
    <dbReference type="NCBI Taxonomy" id="2727404"/>
    <lineage>
        <taxon>Eukaryota</taxon>
        <taxon>Viridiplantae</taxon>
        <taxon>Streptophyta</taxon>
        <taxon>Embryophyta</taxon>
        <taxon>Tracheophyta</taxon>
        <taxon>Spermatophyta</taxon>
        <taxon>Magnoliopsida</taxon>
        <taxon>eudicotyledons</taxon>
        <taxon>Gunneridae</taxon>
        <taxon>Pentapetalae</taxon>
        <taxon>asterids</taxon>
        <taxon>lamiids</taxon>
        <taxon>Lamiales</taxon>
        <taxon>Pedaliaceae</taxon>
        <taxon>Sesamum</taxon>
    </lineage>
</organism>
<dbReference type="PANTHER" id="PTHR42820">
    <property type="entry name" value="SHORT-CHAIN DEHYDROGENASE REDUCTASE"/>
    <property type="match status" value="1"/>
</dbReference>
<dbReference type="InterPro" id="IPR036291">
    <property type="entry name" value="NAD(P)-bd_dom_sf"/>
</dbReference>
<dbReference type="InterPro" id="IPR002347">
    <property type="entry name" value="SDR_fam"/>
</dbReference>
<proteinExistence type="inferred from homology"/>
<reference evidence="3" key="1">
    <citation type="submission" date="2020-06" db="EMBL/GenBank/DDBJ databases">
        <authorList>
            <person name="Li T."/>
            <person name="Hu X."/>
            <person name="Zhang T."/>
            <person name="Song X."/>
            <person name="Zhang H."/>
            <person name="Dai N."/>
            <person name="Sheng W."/>
            <person name="Hou X."/>
            <person name="Wei L."/>
        </authorList>
    </citation>
    <scope>NUCLEOTIDE SEQUENCE</scope>
    <source>
        <strain evidence="3">K16</strain>
        <tissue evidence="3">Leaf</tissue>
    </source>
</reference>
<sequence length="187" mass="21032">MSTGRYLPEGIRVNCVSPHGVATPMVCDVLGMDAASVEARFSGMANLKGVVLKKDHVAEAVVYLASAESAYKKTTLFLNYSGISRRNLRKDHLWCAYNQSESKKILRLLTNWDPQQQNLPRGSVPRFYVPSVYIIRITCPTAQSFTSPSELQSEEQTISSRRKWELKVPFYFKPPDLLKVCNGLKST</sequence>
<evidence type="ECO:0000256" key="1">
    <source>
        <dbReference type="ARBA" id="ARBA00006484"/>
    </source>
</evidence>
<dbReference type="SUPFAM" id="SSF51735">
    <property type="entry name" value="NAD(P)-binding Rossmann-fold domains"/>
    <property type="match status" value="1"/>
</dbReference>
<dbReference type="PRINTS" id="PR00081">
    <property type="entry name" value="GDHRDH"/>
</dbReference>
<evidence type="ECO:0000313" key="3">
    <source>
        <dbReference type="EMBL" id="KAK4397313.1"/>
    </source>
</evidence>
<evidence type="ECO:0000313" key="4">
    <source>
        <dbReference type="Proteomes" id="UP001289374"/>
    </source>
</evidence>
<dbReference type="EMBL" id="JACGWL010000008">
    <property type="protein sequence ID" value="KAK4397313.1"/>
    <property type="molecule type" value="Genomic_DNA"/>
</dbReference>
<evidence type="ECO:0000256" key="2">
    <source>
        <dbReference type="ARBA" id="ARBA00023027"/>
    </source>
</evidence>
<dbReference type="PANTHER" id="PTHR42820:SF16">
    <property type="entry name" value="SHORT-CHAIN DEHYDROGENASE REDUCTASE 3B"/>
    <property type="match status" value="1"/>
</dbReference>
<reference evidence="3" key="2">
    <citation type="journal article" date="2024" name="Plant">
        <title>Genomic evolution and insights into agronomic trait innovations of Sesamum species.</title>
        <authorList>
            <person name="Miao H."/>
            <person name="Wang L."/>
            <person name="Qu L."/>
            <person name="Liu H."/>
            <person name="Sun Y."/>
            <person name="Le M."/>
            <person name="Wang Q."/>
            <person name="Wei S."/>
            <person name="Zheng Y."/>
            <person name="Lin W."/>
            <person name="Duan Y."/>
            <person name="Cao H."/>
            <person name="Xiong S."/>
            <person name="Wang X."/>
            <person name="Wei L."/>
            <person name="Li C."/>
            <person name="Ma Q."/>
            <person name="Ju M."/>
            <person name="Zhao R."/>
            <person name="Li G."/>
            <person name="Mu C."/>
            <person name="Tian Q."/>
            <person name="Mei H."/>
            <person name="Zhang T."/>
            <person name="Gao T."/>
            <person name="Zhang H."/>
        </authorList>
    </citation>
    <scope>NUCLEOTIDE SEQUENCE</scope>
    <source>
        <strain evidence="3">K16</strain>
    </source>
</reference>
<dbReference type="Pfam" id="PF13561">
    <property type="entry name" value="adh_short_C2"/>
    <property type="match status" value="1"/>
</dbReference>
<keyword evidence="2" id="KW-0520">NAD</keyword>
<dbReference type="Proteomes" id="UP001289374">
    <property type="component" value="Unassembled WGS sequence"/>
</dbReference>
<comment type="caution">
    <text evidence="3">The sequence shown here is derived from an EMBL/GenBank/DDBJ whole genome shotgun (WGS) entry which is preliminary data.</text>
</comment>
<gene>
    <name evidence="3" type="ORF">Sango_1567900</name>
</gene>
<keyword evidence="4" id="KW-1185">Reference proteome</keyword>